<protein>
    <submittedName>
        <fullName evidence="1">Uncharacterized protein</fullName>
    </submittedName>
</protein>
<dbReference type="RefSeq" id="WP_345367239.1">
    <property type="nucleotide sequence ID" value="NZ_BAABHJ010000040.1"/>
</dbReference>
<evidence type="ECO:0000313" key="2">
    <source>
        <dbReference type="Proteomes" id="UP001500212"/>
    </source>
</evidence>
<dbReference type="EMBL" id="BAABHJ010000040">
    <property type="protein sequence ID" value="GAA4619103.1"/>
    <property type="molecule type" value="Genomic_DNA"/>
</dbReference>
<organism evidence="1 2">
    <name type="scientific">Actinoallomurus liliacearum</name>
    <dbReference type="NCBI Taxonomy" id="1080073"/>
    <lineage>
        <taxon>Bacteria</taxon>
        <taxon>Bacillati</taxon>
        <taxon>Actinomycetota</taxon>
        <taxon>Actinomycetes</taxon>
        <taxon>Streptosporangiales</taxon>
        <taxon>Thermomonosporaceae</taxon>
        <taxon>Actinoallomurus</taxon>
    </lineage>
</organism>
<keyword evidence="2" id="KW-1185">Reference proteome</keyword>
<dbReference type="Proteomes" id="UP001500212">
    <property type="component" value="Unassembled WGS sequence"/>
</dbReference>
<evidence type="ECO:0000313" key="1">
    <source>
        <dbReference type="EMBL" id="GAA4619103.1"/>
    </source>
</evidence>
<comment type="caution">
    <text evidence="1">The sequence shown here is derived from an EMBL/GenBank/DDBJ whole genome shotgun (WGS) entry which is preliminary data.</text>
</comment>
<sequence>MSQQEKRPSRQELNKKHLALIAAGKMPTATERWNAQVAKHKSAEGGGSNNG</sequence>
<reference evidence="2" key="1">
    <citation type="journal article" date="2019" name="Int. J. Syst. Evol. Microbiol.">
        <title>The Global Catalogue of Microorganisms (GCM) 10K type strain sequencing project: providing services to taxonomists for standard genome sequencing and annotation.</title>
        <authorList>
            <consortium name="The Broad Institute Genomics Platform"/>
            <consortium name="The Broad Institute Genome Sequencing Center for Infectious Disease"/>
            <person name="Wu L."/>
            <person name="Ma J."/>
        </authorList>
    </citation>
    <scope>NUCLEOTIDE SEQUENCE [LARGE SCALE GENOMIC DNA]</scope>
    <source>
        <strain evidence="2">JCM 17938</strain>
    </source>
</reference>
<proteinExistence type="predicted"/>
<gene>
    <name evidence="1" type="ORF">GCM10023195_86250</name>
</gene>
<accession>A0ABP8U1U4</accession>
<name>A0ABP8U1U4_9ACTN</name>